<sequence length="304" mass="34491">MTNSSEEEFMPELVFSCQTPQQDIIYSDELRHVDAYLFGTELYVEPIYRTDTTVSGNENEQAHCDDITMNNPDHNYFKASDPVFNGKINNKMVSAANCRLTRSAVKRGLCLNESEIQVNNTKRDEQYYAWSPSATPLGEYAIDRIVSIETIDGQIYFGVKWCSLSDEFNTLEPMENVVNCRPFRIFAANYVDLGMGANTQAYTKRTGRPCNANHSWKADAYHNLTSITKPADIPREWNRLSADSYHIVDAFIGHPFQTVDKLRQFRHLYPQHRGAHLTHPTGAVKRLCKAMKQCTGGVVCLVVG</sequence>
<accession>A0A7R9LDY5</accession>
<dbReference type="Gene3D" id="2.40.50.40">
    <property type="match status" value="1"/>
</dbReference>
<dbReference type="GO" id="GO:0005694">
    <property type="term" value="C:chromosome"/>
    <property type="evidence" value="ECO:0007669"/>
    <property type="project" value="UniProtKB-ARBA"/>
</dbReference>
<evidence type="ECO:0000259" key="1">
    <source>
        <dbReference type="PROSITE" id="PS50013"/>
    </source>
</evidence>
<feature type="domain" description="Chromo" evidence="1">
    <location>
        <begin position="140"/>
        <end position="180"/>
    </location>
</feature>
<keyword evidence="3" id="KW-1185">Reference proteome</keyword>
<dbReference type="InterPro" id="IPR023780">
    <property type="entry name" value="Chromo_domain"/>
</dbReference>
<dbReference type="Pfam" id="PF00385">
    <property type="entry name" value="Chromo"/>
    <property type="match status" value="1"/>
</dbReference>
<name>A0A7R9LDY5_9ACAR</name>
<proteinExistence type="predicted"/>
<dbReference type="Proteomes" id="UP000759131">
    <property type="component" value="Unassembled WGS sequence"/>
</dbReference>
<protein>
    <recommendedName>
        <fullName evidence="1">Chromo domain-containing protein</fullName>
    </recommendedName>
</protein>
<dbReference type="InterPro" id="IPR000953">
    <property type="entry name" value="Chromo/chromo_shadow_dom"/>
</dbReference>
<evidence type="ECO:0000313" key="3">
    <source>
        <dbReference type="Proteomes" id="UP000759131"/>
    </source>
</evidence>
<feature type="non-terminal residue" evidence="2">
    <location>
        <position position="304"/>
    </location>
</feature>
<dbReference type="InterPro" id="IPR016197">
    <property type="entry name" value="Chromo-like_dom_sf"/>
</dbReference>
<dbReference type="PROSITE" id="PS50013">
    <property type="entry name" value="CHROMO_2"/>
    <property type="match status" value="1"/>
</dbReference>
<dbReference type="AlphaFoldDB" id="A0A7R9LDY5"/>
<reference evidence="2" key="1">
    <citation type="submission" date="2020-11" db="EMBL/GenBank/DDBJ databases">
        <authorList>
            <person name="Tran Van P."/>
        </authorList>
    </citation>
    <scope>NUCLEOTIDE SEQUENCE</scope>
</reference>
<dbReference type="OrthoDB" id="6533546at2759"/>
<dbReference type="EMBL" id="OC877295">
    <property type="protein sequence ID" value="CAD7639919.1"/>
    <property type="molecule type" value="Genomic_DNA"/>
</dbReference>
<dbReference type="EMBL" id="CAJPIZ010022720">
    <property type="protein sequence ID" value="CAG2118018.1"/>
    <property type="molecule type" value="Genomic_DNA"/>
</dbReference>
<dbReference type="CDD" id="cd00024">
    <property type="entry name" value="CD_CSD"/>
    <property type="match status" value="1"/>
</dbReference>
<evidence type="ECO:0000313" key="2">
    <source>
        <dbReference type="EMBL" id="CAD7639919.1"/>
    </source>
</evidence>
<gene>
    <name evidence="2" type="ORF">OSB1V03_LOCUS17970</name>
</gene>
<dbReference type="SUPFAM" id="SSF54160">
    <property type="entry name" value="Chromo domain-like"/>
    <property type="match status" value="1"/>
</dbReference>
<organism evidence="2">
    <name type="scientific">Medioppia subpectinata</name>
    <dbReference type="NCBI Taxonomy" id="1979941"/>
    <lineage>
        <taxon>Eukaryota</taxon>
        <taxon>Metazoa</taxon>
        <taxon>Ecdysozoa</taxon>
        <taxon>Arthropoda</taxon>
        <taxon>Chelicerata</taxon>
        <taxon>Arachnida</taxon>
        <taxon>Acari</taxon>
        <taxon>Acariformes</taxon>
        <taxon>Sarcoptiformes</taxon>
        <taxon>Oribatida</taxon>
        <taxon>Brachypylina</taxon>
        <taxon>Oppioidea</taxon>
        <taxon>Oppiidae</taxon>
        <taxon>Medioppia</taxon>
    </lineage>
</organism>